<proteinExistence type="predicted"/>
<dbReference type="GO" id="GO:0008092">
    <property type="term" value="F:cytoskeletal protein binding"/>
    <property type="evidence" value="ECO:0007669"/>
    <property type="project" value="TreeGrafter"/>
</dbReference>
<reference evidence="2 3" key="1">
    <citation type="journal article" date="2018" name="Mol. Genet. Genomics">
        <title>The red deer Cervus elaphus genome CerEla1.0: sequencing, annotating, genes, and chromosomes.</title>
        <authorList>
            <person name="Bana N.A."/>
            <person name="Nyiri A."/>
            <person name="Nagy J."/>
            <person name="Frank K."/>
            <person name="Nagy T."/>
            <person name="Steger V."/>
            <person name="Schiller M."/>
            <person name="Lakatos P."/>
            <person name="Sugar L."/>
            <person name="Horn P."/>
            <person name="Barta E."/>
            <person name="Orosz L."/>
        </authorList>
    </citation>
    <scope>NUCLEOTIDE SEQUENCE [LARGE SCALE GENOMIC DNA]</scope>
    <source>
        <strain evidence="2">Hungarian</strain>
    </source>
</reference>
<dbReference type="InterPro" id="IPR003859">
    <property type="entry name" value="Galactosyl_T"/>
</dbReference>
<organism evidence="2 3">
    <name type="scientific">Cervus elaphus hippelaphus</name>
    <name type="common">European red deer</name>
    <dbReference type="NCBI Taxonomy" id="46360"/>
    <lineage>
        <taxon>Eukaryota</taxon>
        <taxon>Metazoa</taxon>
        <taxon>Chordata</taxon>
        <taxon>Craniata</taxon>
        <taxon>Vertebrata</taxon>
        <taxon>Euteleostomi</taxon>
        <taxon>Mammalia</taxon>
        <taxon>Eutheria</taxon>
        <taxon>Laurasiatheria</taxon>
        <taxon>Artiodactyla</taxon>
        <taxon>Ruminantia</taxon>
        <taxon>Pecora</taxon>
        <taxon>Cervidae</taxon>
        <taxon>Cervinae</taxon>
        <taxon>Cervus</taxon>
    </lineage>
</organism>
<dbReference type="PANTHER" id="PTHR19300:SF5">
    <property type="entry name" value="BETA-1,4-GALACTOSYLTRANSFERASE 1"/>
    <property type="match status" value="1"/>
</dbReference>
<dbReference type="GO" id="GO:0005975">
    <property type="term" value="P:carbohydrate metabolic process"/>
    <property type="evidence" value="ECO:0007669"/>
    <property type="project" value="InterPro"/>
</dbReference>
<evidence type="ECO:0000313" key="3">
    <source>
        <dbReference type="Proteomes" id="UP000242450"/>
    </source>
</evidence>
<dbReference type="PANTHER" id="PTHR19300">
    <property type="entry name" value="BETA-1,4-GALACTOSYLTRANSFERASE"/>
    <property type="match status" value="1"/>
</dbReference>
<dbReference type="AlphaFoldDB" id="A0A212CME3"/>
<dbReference type="InterPro" id="IPR027995">
    <property type="entry name" value="Galactosyl_T_N"/>
</dbReference>
<dbReference type="GO" id="GO:0006487">
    <property type="term" value="P:protein N-linked glycosylation"/>
    <property type="evidence" value="ECO:0007669"/>
    <property type="project" value="TreeGrafter"/>
</dbReference>
<dbReference type="Pfam" id="PF13733">
    <property type="entry name" value="Glyco_transf_7N"/>
    <property type="match status" value="1"/>
</dbReference>
<dbReference type="Gene3D" id="3.90.550.10">
    <property type="entry name" value="Spore Coat Polysaccharide Biosynthesis Protein SpsA, Chain A"/>
    <property type="match status" value="2"/>
</dbReference>
<dbReference type="OrthoDB" id="10016069at2759"/>
<dbReference type="EMBL" id="MKHE01000016">
    <property type="protein sequence ID" value="OWK07207.1"/>
    <property type="molecule type" value="Genomic_DNA"/>
</dbReference>
<name>A0A212CME3_CEREH</name>
<dbReference type="InterPro" id="IPR029044">
    <property type="entry name" value="Nucleotide-diphossugar_trans"/>
</dbReference>
<accession>A0A212CME3</accession>
<dbReference type="GO" id="GO:0003831">
    <property type="term" value="F:beta-N-acetylglucosaminylglycopeptide beta-1,4-galactosyltransferase activity"/>
    <property type="evidence" value="ECO:0007669"/>
    <property type="project" value="TreeGrafter"/>
</dbReference>
<evidence type="ECO:0000259" key="1">
    <source>
        <dbReference type="Pfam" id="PF13733"/>
    </source>
</evidence>
<dbReference type="Proteomes" id="UP000242450">
    <property type="component" value="Chromosome 16"/>
</dbReference>
<feature type="domain" description="Galactosyltransferase N-terminal" evidence="1">
    <location>
        <begin position="25"/>
        <end position="69"/>
    </location>
</feature>
<comment type="caution">
    <text evidence="2">The sequence shown here is derived from an EMBL/GenBank/DDBJ whole genome shotgun (WGS) entry which is preliminary data.</text>
</comment>
<dbReference type="PRINTS" id="PR02050">
    <property type="entry name" value="B14GALTRFASE"/>
</dbReference>
<protein>
    <submittedName>
        <fullName evidence="2">B4GALT1</fullName>
    </submittedName>
</protein>
<evidence type="ECO:0000313" key="2">
    <source>
        <dbReference type="EMBL" id="OWK07207.1"/>
    </source>
</evidence>
<keyword evidence="3" id="KW-1185">Reference proteome</keyword>
<dbReference type="GO" id="GO:0005794">
    <property type="term" value="C:Golgi apparatus"/>
    <property type="evidence" value="ECO:0007669"/>
    <property type="project" value="TreeGrafter"/>
</dbReference>
<gene>
    <name evidence="2" type="ORF">Celaphus_00017099</name>
</gene>
<sequence>MHEERERNADLTAAVTAAAADATLAGESMFNRAKLLNVGFKEALKDYDYNCFVFSDVDLIPMNDHNTYRLAFRGMSVSRPNAVVGKCRMIRHSRDKKNEPNPQRFDRIAHTKETMLSDGLNSLTYTVLEVERYPLYTKITVDIGTPS</sequence>
<dbReference type="SUPFAM" id="SSF53448">
    <property type="entry name" value="Nucleotide-diphospho-sugar transferases"/>
    <property type="match status" value="1"/>
</dbReference>